<keyword evidence="3" id="KW-1185">Reference proteome</keyword>
<dbReference type="RefSeq" id="XP_018389706.1">
    <property type="nucleotide sequence ID" value="XM_018531975.1"/>
</dbReference>
<dbReference type="KEGG" id="aalt:CC77DRAFT_510104"/>
<organism evidence="2 3">
    <name type="scientific">Alternaria alternata</name>
    <name type="common">Alternaria rot fungus</name>
    <name type="synonym">Torula alternata</name>
    <dbReference type="NCBI Taxonomy" id="5599"/>
    <lineage>
        <taxon>Eukaryota</taxon>
        <taxon>Fungi</taxon>
        <taxon>Dikarya</taxon>
        <taxon>Ascomycota</taxon>
        <taxon>Pezizomycotina</taxon>
        <taxon>Dothideomycetes</taxon>
        <taxon>Pleosporomycetidae</taxon>
        <taxon>Pleosporales</taxon>
        <taxon>Pleosporineae</taxon>
        <taxon>Pleosporaceae</taxon>
        <taxon>Alternaria</taxon>
        <taxon>Alternaria sect. Alternaria</taxon>
        <taxon>Alternaria alternata complex</taxon>
    </lineage>
</organism>
<sequence>MTHRSSKTHQPKTTTISRRLRDRADQNLSVQPPEIPQIRGARSHRAADLPTPRHNSIDYQTPGSHPLPLAWNTSHVLEDIPPNNTFHLLESDHDPSPNPSFAQALDFSHHESLQGSNSELESSVNLRAAHISHDQPTRAPALVSSPVSSISGSNDLELQLSADLEQPNRSSLELQDMSTLGFMMPSSQYGMGHYGSPQTSYSSGYPPLQSYAEPRSSNSNPYSSSYASSPVHNESQQRRPDQHPILPPYQPQHPSLPRSPYQQQQSTDLLRGHASPMAPSAHSYTYSAPHNSVPAQSLGSNTYSSSQPYPATTYGSNEYHPLPTMYPPTTTTPAVYPSYESSQSAPPPSGSVPALSSSPSTQGNSVMPRVVNSRPKPQCWEHGCNGRQFSTFSNLLRHQREKSGTASKSSCPRCGAEFTRTTARNGHMAHDKCKPRRASEASG</sequence>
<dbReference type="Gene3D" id="3.30.160.60">
    <property type="entry name" value="Classic Zinc Finger"/>
    <property type="match status" value="1"/>
</dbReference>
<dbReference type="OMA" id="HPLPTMY"/>
<accession>A0A177DX18</accession>
<evidence type="ECO:0000313" key="2">
    <source>
        <dbReference type="EMBL" id="OAG24285.1"/>
    </source>
</evidence>
<evidence type="ECO:0000313" key="3">
    <source>
        <dbReference type="Proteomes" id="UP000077248"/>
    </source>
</evidence>
<feature type="compositionally biased region" description="Low complexity" evidence="1">
    <location>
        <begin position="351"/>
        <end position="360"/>
    </location>
</feature>
<reference evidence="2 3" key="1">
    <citation type="submission" date="2016-05" db="EMBL/GenBank/DDBJ databases">
        <title>Comparative analysis of secretome profiles of manganese(II)-oxidizing ascomycete fungi.</title>
        <authorList>
            <consortium name="DOE Joint Genome Institute"/>
            <person name="Zeiner C.A."/>
            <person name="Purvine S.O."/>
            <person name="Zink E.M."/>
            <person name="Wu S."/>
            <person name="Pasa-Tolic L."/>
            <person name="Chaput D.L."/>
            <person name="Haridas S."/>
            <person name="Grigoriev I.V."/>
            <person name="Santelli C.M."/>
            <person name="Hansel C.M."/>
        </authorList>
    </citation>
    <scope>NUCLEOTIDE SEQUENCE [LARGE SCALE GENOMIC DNA]</scope>
    <source>
        <strain evidence="2 3">SRC1lrK2f</strain>
    </source>
</reference>
<dbReference type="Proteomes" id="UP000077248">
    <property type="component" value="Unassembled WGS sequence"/>
</dbReference>
<feature type="region of interest" description="Disordered" evidence="1">
    <location>
        <begin position="132"/>
        <end position="151"/>
    </location>
</feature>
<feature type="compositionally biased region" description="Low complexity" evidence="1">
    <location>
        <begin position="216"/>
        <end position="230"/>
    </location>
</feature>
<dbReference type="AlphaFoldDB" id="A0A177DX18"/>
<proteinExistence type="predicted"/>
<evidence type="ECO:0000256" key="1">
    <source>
        <dbReference type="SAM" id="MobiDB-lite"/>
    </source>
</evidence>
<protein>
    <recommendedName>
        <fullName evidence="4">C2H2-type domain-containing protein</fullName>
    </recommendedName>
</protein>
<name>A0A177DX18_ALTAL</name>
<feature type="region of interest" description="Disordered" evidence="1">
    <location>
        <begin position="1"/>
        <end position="62"/>
    </location>
</feature>
<feature type="compositionally biased region" description="Basic residues" evidence="1">
    <location>
        <begin position="1"/>
        <end position="10"/>
    </location>
</feature>
<gene>
    <name evidence="2" type="ORF">CC77DRAFT_510104</name>
</gene>
<dbReference type="VEuPathDB" id="FungiDB:CC77DRAFT_510104"/>
<dbReference type="GeneID" id="29117569"/>
<feature type="region of interest" description="Disordered" evidence="1">
    <location>
        <begin position="194"/>
        <end position="373"/>
    </location>
</feature>
<dbReference type="EMBL" id="KV441471">
    <property type="protein sequence ID" value="OAG24285.1"/>
    <property type="molecule type" value="Genomic_DNA"/>
</dbReference>
<feature type="compositionally biased region" description="Polar residues" evidence="1">
    <location>
        <begin position="53"/>
        <end position="62"/>
    </location>
</feature>
<feature type="compositionally biased region" description="Polar residues" evidence="1">
    <location>
        <begin position="282"/>
        <end position="316"/>
    </location>
</feature>
<evidence type="ECO:0008006" key="4">
    <source>
        <dbReference type="Google" id="ProtNLM"/>
    </source>
</evidence>
<feature type="compositionally biased region" description="Low complexity" evidence="1">
    <location>
        <begin position="321"/>
        <end position="333"/>
    </location>
</feature>